<dbReference type="PROSITE" id="PS01124">
    <property type="entry name" value="HTH_ARAC_FAMILY_2"/>
    <property type="match status" value="1"/>
</dbReference>
<dbReference type="SMART" id="SM00342">
    <property type="entry name" value="HTH_ARAC"/>
    <property type="match status" value="1"/>
</dbReference>
<protein>
    <submittedName>
        <fullName evidence="5">Transcriptional regulator</fullName>
    </submittedName>
</protein>
<evidence type="ECO:0000313" key="6">
    <source>
        <dbReference type="Proteomes" id="UP000193396"/>
    </source>
</evidence>
<evidence type="ECO:0000256" key="1">
    <source>
        <dbReference type="ARBA" id="ARBA00023015"/>
    </source>
</evidence>
<keyword evidence="1" id="KW-0805">Transcription regulation</keyword>
<dbReference type="Gene3D" id="1.10.10.60">
    <property type="entry name" value="Homeodomain-like"/>
    <property type="match status" value="2"/>
</dbReference>
<evidence type="ECO:0000256" key="3">
    <source>
        <dbReference type="ARBA" id="ARBA00023163"/>
    </source>
</evidence>
<dbReference type="InterPro" id="IPR009057">
    <property type="entry name" value="Homeodomain-like_sf"/>
</dbReference>
<dbReference type="Pfam" id="PF12833">
    <property type="entry name" value="HTH_18"/>
    <property type="match status" value="1"/>
</dbReference>
<dbReference type="PANTHER" id="PTHR46796:SF14">
    <property type="entry name" value="TRANSCRIPTIONAL REGULATORY PROTEIN"/>
    <property type="match status" value="1"/>
</dbReference>
<gene>
    <name evidence="5" type="ORF">TALK_13560</name>
</gene>
<dbReference type="InterPro" id="IPR050204">
    <property type="entry name" value="AraC_XylS_family_regulators"/>
</dbReference>
<organism evidence="5 6">
    <name type="scientific">Thalassospira alkalitolerans</name>
    <dbReference type="NCBI Taxonomy" id="1293890"/>
    <lineage>
        <taxon>Bacteria</taxon>
        <taxon>Pseudomonadati</taxon>
        <taxon>Pseudomonadota</taxon>
        <taxon>Alphaproteobacteria</taxon>
        <taxon>Rhodospirillales</taxon>
        <taxon>Thalassospiraceae</taxon>
        <taxon>Thalassospira</taxon>
    </lineage>
</organism>
<name>A0A1Y2L9C4_9PROT</name>
<comment type="caution">
    <text evidence="5">The sequence shown here is derived from an EMBL/GenBank/DDBJ whole genome shotgun (WGS) entry which is preliminary data.</text>
</comment>
<evidence type="ECO:0000313" key="5">
    <source>
        <dbReference type="EMBL" id="OSQ47050.1"/>
    </source>
</evidence>
<dbReference type="OrthoDB" id="9806208at2"/>
<dbReference type="Proteomes" id="UP000193396">
    <property type="component" value="Unassembled WGS sequence"/>
</dbReference>
<keyword evidence="6" id="KW-1185">Reference proteome</keyword>
<evidence type="ECO:0000259" key="4">
    <source>
        <dbReference type="PROSITE" id="PS01124"/>
    </source>
</evidence>
<accession>A0A1Y2L9C4</accession>
<keyword evidence="2" id="KW-0238">DNA-binding</keyword>
<dbReference type="PANTHER" id="PTHR46796">
    <property type="entry name" value="HTH-TYPE TRANSCRIPTIONAL ACTIVATOR RHAS-RELATED"/>
    <property type="match status" value="1"/>
</dbReference>
<dbReference type="GO" id="GO:0043565">
    <property type="term" value="F:sequence-specific DNA binding"/>
    <property type="evidence" value="ECO:0007669"/>
    <property type="project" value="InterPro"/>
</dbReference>
<dbReference type="PROSITE" id="PS00041">
    <property type="entry name" value="HTH_ARAC_FAMILY_1"/>
    <property type="match status" value="1"/>
</dbReference>
<reference evidence="5 6" key="1">
    <citation type="submission" date="2014-03" db="EMBL/GenBank/DDBJ databases">
        <title>The draft genome sequence of Thalassospira alkalitolerans JCM 18968.</title>
        <authorList>
            <person name="Lai Q."/>
            <person name="Shao Z."/>
        </authorList>
    </citation>
    <scope>NUCLEOTIDE SEQUENCE [LARGE SCALE GENOMIC DNA]</scope>
    <source>
        <strain evidence="5 6">JCM 18968</strain>
    </source>
</reference>
<evidence type="ECO:0000256" key="2">
    <source>
        <dbReference type="ARBA" id="ARBA00023125"/>
    </source>
</evidence>
<dbReference type="InterPro" id="IPR018062">
    <property type="entry name" value="HTH_AraC-typ_CS"/>
</dbReference>
<proteinExistence type="predicted"/>
<sequence length="295" mass="32851">MTFHPQMNSQIEGITLLDDLRFHRWDAAISDLWHVECAERAGGTYISRAPRLVAILDCIGDARLQVRTLGNNASAACPEQGCLSFIPAGMEISSEIHGKCRLRHLDIHLDVEQIEKTLGYAIDKTMLETPRIGFCDPRIKSLVQLIADDVAIGSAGPQLYGESLVTALMTALLDARPENEPPRKRGRLAPHQLRKSIDYIEENCNRTIRLDELAQLTGLSQSYFCSAFRQSTGMPPNQWQMKARVDRAKEMLSEKDTSLAGIAANVGFADQAHLTRVFRRIVGTTPGAWRKEQIA</sequence>
<dbReference type="InterPro" id="IPR018060">
    <property type="entry name" value="HTH_AraC"/>
</dbReference>
<dbReference type="SUPFAM" id="SSF46689">
    <property type="entry name" value="Homeodomain-like"/>
    <property type="match status" value="2"/>
</dbReference>
<dbReference type="STRING" id="1293890.TALK_13560"/>
<dbReference type="AlphaFoldDB" id="A0A1Y2L9C4"/>
<dbReference type="GO" id="GO:0003700">
    <property type="term" value="F:DNA-binding transcription factor activity"/>
    <property type="evidence" value="ECO:0007669"/>
    <property type="project" value="InterPro"/>
</dbReference>
<feature type="domain" description="HTH araC/xylS-type" evidence="4">
    <location>
        <begin position="194"/>
        <end position="292"/>
    </location>
</feature>
<dbReference type="EMBL" id="JFKB01000009">
    <property type="protein sequence ID" value="OSQ47050.1"/>
    <property type="molecule type" value="Genomic_DNA"/>
</dbReference>
<dbReference type="RefSeq" id="WP_085619677.1">
    <property type="nucleotide sequence ID" value="NZ_CAXBPE010000002.1"/>
</dbReference>
<keyword evidence="3" id="KW-0804">Transcription</keyword>